<accession>A0AA36NHJ2</accession>
<evidence type="ECO:0000256" key="1">
    <source>
        <dbReference type="SAM" id="SignalP"/>
    </source>
</evidence>
<sequence>MAFLLALVVFAAIQHADASYLTTTSDFFQTGCFTLLDGTYTKDMASTFGTTSCTNALCPPCFLMNTNFGAIYLTISSCLSSEFNSALSSLSLTVFSTFTFVNTGYGAAVVSDGTNSYMVTRSGHRGSTIVCSCITSNLLTCDASVTPVVFYTTDALLSSNPSSECISVSTDSTYDISQRVCGSGFSYCPSCWIIDTSGGAVSLTLTNCDYFYKIDVNSQSGMMEYSFLNTGSNLATVSDGTNAFSLAASGAGTNQAKCTCHVSGGVHQFACTVPAVAASGSTPINSFPQNIEVLDQVRFGGTTTYLLYDSGTPALQMYVGSNRALSGTSTAGGSGILHGTWTLDAATVTSDIRFKRNVEPLRKTLRRLWDKEQQEAAEDKNAEVDEGHLIDWVLGRLRPVSYISKTDPAQSTRFGFIAQELEQTLPDMVRNLNRSDANHKAVHLLDLIALVVAAAQQQSSQLRTLAGEDKLRSQQVHLLGERLAVVEQLQQRVASLEKVVEELRLQAVSCCRNTTS</sequence>
<dbReference type="EMBL" id="CAUJNA010003652">
    <property type="protein sequence ID" value="CAJ1406969.1"/>
    <property type="molecule type" value="Genomic_DNA"/>
</dbReference>
<keyword evidence="1" id="KW-0732">Signal</keyword>
<protein>
    <recommendedName>
        <fullName evidence="2">Peptidase S74 domain-containing protein</fullName>
    </recommendedName>
</protein>
<dbReference type="AlphaFoldDB" id="A0AA36NHJ2"/>
<feature type="domain" description="Peptidase S74" evidence="2">
    <location>
        <begin position="350"/>
        <end position="471"/>
    </location>
</feature>
<dbReference type="PROSITE" id="PS51688">
    <property type="entry name" value="ICA"/>
    <property type="match status" value="1"/>
</dbReference>
<feature type="signal peptide" evidence="1">
    <location>
        <begin position="1"/>
        <end position="18"/>
    </location>
</feature>
<evidence type="ECO:0000313" key="3">
    <source>
        <dbReference type="EMBL" id="CAJ1406969.1"/>
    </source>
</evidence>
<evidence type="ECO:0000259" key="2">
    <source>
        <dbReference type="PROSITE" id="PS51688"/>
    </source>
</evidence>
<evidence type="ECO:0000313" key="4">
    <source>
        <dbReference type="Proteomes" id="UP001178507"/>
    </source>
</evidence>
<dbReference type="Pfam" id="PF13884">
    <property type="entry name" value="Peptidase_S74"/>
    <property type="match status" value="1"/>
</dbReference>
<keyword evidence="4" id="KW-1185">Reference proteome</keyword>
<feature type="chain" id="PRO_5041340626" description="Peptidase S74 domain-containing protein" evidence="1">
    <location>
        <begin position="19"/>
        <end position="516"/>
    </location>
</feature>
<dbReference type="Proteomes" id="UP001178507">
    <property type="component" value="Unassembled WGS sequence"/>
</dbReference>
<name>A0AA36NHJ2_9DINO</name>
<reference evidence="3" key="1">
    <citation type="submission" date="2023-08" db="EMBL/GenBank/DDBJ databases">
        <authorList>
            <person name="Chen Y."/>
            <person name="Shah S."/>
            <person name="Dougan E. K."/>
            <person name="Thang M."/>
            <person name="Chan C."/>
        </authorList>
    </citation>
    <scope>NUCLEOTIDE SEQUENCE</scope>
</reference>
<dbReference type="InterPro" id="IPR030392">
    <property type="entry name" value="S74_ICA"/>
</dbReference>
<comment type="caution">
    <text evidence="3">The sequence shown here is derived from an EMBL/GenBank/DDBJ whole genome shotgun (WGS) entry which is preliminary data.</text>
</comment>
<gene>
    <name evidence="3" type="ORF">EVOR1521_LOCUS28789</name>
</gene>
<proteinExistence type="predicted"/>
<organism evidence="3 4">
    <name type="scientific">Effrenium voratum</name>
    <dbReference type="NCBI Taxonomy" id="2562239"/>
    <lineage>
        <taxon>Eukaryota</taxon>
        <taxon>Sar</taxon>
        <taxon>Alveolata</taxon>
        <taxon>Dinophyceae</taxon>
        <taxon>Suessiales</taxon>
        <taxon>Symbiodiniaceae</taxon>
        <taxon>Effrenium</taxon>
    </lineage>
</organism>